<name>A0A9W6H3L2_9MICO</name>
<dbReference type="Proteomes" id="UP001142462">
    <property type="component" value="Unassembled WGS sequence"/>
</dbReference>
<dbReference type="Gene3D" id="3.40.960.10">
    <property type="entry name" value="VSR Endonuclease"/>
    <property type="match status" value="1"/>
</dbReference>
<gene>
    <name evidence="1" type="ORF">GCM10017576_20200</name>
</gene>
<comment type="caution">
    <text evidence="1">The sequence shown here is derived from an EMBL/GenBank/DDBJ whole genome shotgun (WGS) entry which is preliminary data.</text>
</comment>
<reference evidence="1" key="2">
    <citation type="submission" date="2023-01" db="EMBL/GenBank/DDBJ databases">
        <authorList>
            <person name="Sun Q."/>
            <person name="Evtushenko L."/>
        </authorList>
    </citation>
    <scope>NUCLEOTIDE SEQUENCE</scope>
    <source>
        <strain evidence="1">VKM Ac-1020</strain>
    </source>
</reference>
<proteinExistence type="predicted"/>
<reference evidence="1" key="1">
    <citation type="journal article" date="2014" name="Int. J. Syst. Evol. Microbiol.">
        <title>Complete genome sequence of Corynebacterium casei LMG S-19264T (=DSM 44701T), isolated from a smear-ripened cheese.</title>
        <authorList>
            <consortium name="US DOE Joint Genome Institute (JGI-PGF)"/>
            <person name="Walter F."/>
            <person name="Albersmeier A."/>
            <person name="Kalinowski J."/>
            <person name="Ruckert C."/>
        </authorList>
    </citation>
    <scope>NUCLEOTIDE SEQUENCE</scope>
    <source>
        <strain evidence="1">VKM Ac-1020</strain>
    </source>
</reference>
<sequence length="290" mass="32046">MAGGSTAEARRKARRPPRSFSFAALRARGMSRRTIRRRVAEGEYVRVRRDVYVERGESEDILRAARVGGRLDCVSAMRERGVFVRERGGLHIQVDPRSGRLASPEDRKQCLAAVHGVVVHWRDDPAPDHDLLADPVASAARAVRCQHPRDAVATIDSALHLGVIRADQIDALFALLPARCAALRPLIDGRAESGAESLARLALRVLGRSIDLQVRIDGVGRVDLLVDGWIVVECDGKAFHESWAAQLEDRRRDLALAARGYACVRVTAMTVFEERHVLVAAVRGLLRARR</sequence>
<evidence type="ECO:0000313" key="2">
    <source>
        <dbReference type="Proteomes" id="UP001142462"/>
    </source>
</evidence>
<organism evidence="1 2">
    <name type="scientific">Microbacterium barkeri</name>
    <dbReference type="NCBI Taxonomy" id="33917"/>
    <lineage>
        <taxon>Bacteria</taxon>
        <taxon>Bacillati</taxon>
        <taxon>Actinomycetota</taxon>
        <taxon>Actinomycetes</taxon>
        <taxon>Micrococcales</taxon>
        <taxon>Microbacteriaceae</taxon>
        <taxon>Microbacterium</taxon>
    </lineage>
</organism>
<protein>
    <recommendedName>
        <fullName evidence="3">DUF559 domain-containing protein</fullName>
    </recommendedName>
</protein>
<accession>A0A9W6H3L2</accession>
<dbReference type="EMBL" id="BSEJ01000009">
    <property type="protein sequence ID" value="GLJ61890.1"/>
    <property type="molecule type" value="Genomic_DNA"/>
</dbReference>
<dbReference type="AlphaFoldDB" id="A0A9W6H3L2"/>
<dbReference type="RefSeq" id="WP_271173600.1">
    <property type="nucleotide sequence ID" value="NZ_BSEJ01000009.1"/>
</dbReference>
<evidence type="ECO:0008006" key="3">
    <source>
        <dbReference type="Google" id="ProtNLM"/>
    </source>
</evidence>
<keyword evidence="2" id="KW-1185">Reference proteome</keyword>
<evidence type="ECO:0000313" key="1">
    <source>
        <dbReference type="EMBL" id="GLJ61890.1"/>
    </source>
</evidence>